<protein>
    <recommendedName>
        <fullName evidence="3">Secreted protein</fullName>
    </recommendedName>
</protein>
<gene>
    <name evidence="1" type="ORF">Q4I32_000547</name>
</gene>
<dbReference type="AlphaFoldDB" id="A0AAW3CC60"/>
<proteinExistence type="predicted"/>
<sequence length="89" mass="9499">MVSISSGVFFILAATSGMAFSLNSVKLILRASFAFTLLKSRSASVDVKVLPMILHSFSILEKCELSISFDGPLPKEAKASKMVSGSSIR</sequence>
<evidence type="ECO:0000313" key="1">
    <source>
        <dbReference type="EMBL" id="KAL0532021.1"/>
    </source>
</evidence>
<evidence type="ECO:0008006" key="3">
    <source>
        <dbReference type="Google" id="ProtNLM"/>
    </source>
</evidence>
<comment type="caution">
    <text evidence="1">The sequence shown here is derived from an EMBL/GenBank/DDBJ whole genome shotgun (WGS) entry which is preliminary data.</text>
</comment>
<reference evidence="1" key="1">
    <citation type="submission" date="2024-02" db="EMBL/GenBank/DDBJ databases">
        <title>FIRST GENOME SEQUENCES OF Leishmania (Viannia) shawi, Leishmania (Viannia) lindenbergi AND Leishmania (Viannia) utingensis.</title>
        <authorList>
            <person name="Resadore F."/>
            <person name="Custodio M.G.F."/>
            <person name="Boite M.C."/>
            <person name="Cupolillo E."/>
            <person name="Ferreira G.E.M."/>
        </authorList>
    </citation>
    <scope>NUCLEOTIDE SEQUENCE</scope>
    <source>
        <strain evidence="1">MHOM/BR/2013/18 LTA MLF</strain>
    </source>
</reference>
<organism evidence="1 2">
    <name type="scientific">Leishmania shawi</name>
    <dbReference type="NCBI Taxonomy" id="5680"/>
    <lineage>
        <taxon>Eukaryota</taxon>
        <taxon>Discoba</taxon>
        <taxon>Euglenozoa</taxon>
        <taxon>Kinetoplastea</taxon>
        <taxon>Metakinetoplastina</taxon>
        <taxon>Trypanosomatida</taxon>
        <taxon>Trypanosomatidae</taxon>
        <taxon>Leishmaniinae</taxon>
        <taxon>Leishmania</taxon>
        <taxon>Leishmania guyanensis species complex</taxon>
    </lineage>
</organism>
<name>A0AAW3CC60_9TRYP</name>
<accession>A0AAW3CC60</accession>
<dbReference type="EMBL" id="JBAMZJ010000001">
    <property type="protein sequence ID" value="KAL0532021.1"/>
    <property type="molecule type" value="Genomic_DNA"/>
</dbReference>
<evidence type="ECO:0000313" key="2">
    <source>
        <dbReference type="Proteomes" id="UP001500493"/>
    </source>
</evidence>
<dbReference type="Proteomes" id="UP001500493">
    <property type="component" value="Unassembled WGS sequence"/>
</dbReference>